<evidence type="ECO:0000256" key="6">
    <source>
        <dbReference type="SAM" id="MobiDB-lite"/>
    </source>
</evidence>
<dbReference type="EMBL" id="ML210146">
    <property type="protein sequence ID" value="TFK30942.1"/>
    <property type="molecule type" value="Genomic_DNA"/>
</dbReference>
<dbReference type="SUPFAM" id="SSF46785">
    <property type="entry name" value="Winged helix' DNA-binding domain"/>
    <property type="match status" value="1"/>
</dbReference>
<dbReference type="InterPro" id="IPR001766">
    <property type="entry name" value="Fork_head_dom"/>
</dbReference>
<dbReference type="CDD" id="cd00059">
    <property type="entry name" value="FH_FOX"/>
    <property type="match status" value="1"/>
</dbReference>
<dbReference type="GO" id="GO:0000981">
    <property type="term" value="F:DNA-binding transcription factor activity, RNA polymerase II-specific"/>
    <property type="evidence" value="ECO:0007669"/>
    <property type="project" value="TreeGrafter"/>
</dbReference>
<dbReference type="OrthoDB" id="5954824at2759"/>
<feature type="compositionally biased region" description="Basic and acidic residues" evidence="6">
    <location>
        <begin position="38"/>
        <end position="60"/>
    </location>
</feature>
<keyword evidence="9" id="KW-1185">Reference proteome</keyword>
<dbReference type="PROSITE" id="PS50039">
    <property type="entry name" value="FORK_HEAD_3"/>
    <property type="match status" value="1"/>
</dbReference>
<gene>
    <name evidence="8" type="ORF">FA15DRAFT_663017</name>
</gene>
<keyword evidence="4 5" id="KW-0539">Nucleus</keyword>
<feature type="DNA-binding region" description="Fork-head" evidence="5">
    <location>
        <begin position="76"/>
        <end position="166"/>
    </location>
</feature>
<proteinExistence type="predicted"/>
<dbReference type="PANTHER" id="PTHR46078">
    <property type="entry name" value="FORKHEAD BOX PROTEIN J2 FAMILY MEMBER"/>
    <property type="match status" value="1"/>
</dbReference>
<evidence type="ECO:0000256" key="4">
    <source>
        <dbReference type="ARBA" id="ARBA00023242"/>
    </source>
</evidence>
<dbReference type="SMART" id="SM00339">
    <property type="entry name" value="FH"/>
    <property type="match status" value="1"/>
</dbReference>
<feature type="compositionally biased region" description="Polar residues" evidence="6">
    <location>
        <begin position="221"/>
        <end position="232"/>
    </location>
</feature>
<feature type="region of interest" description="Disordered" evidence="6">
    <location>
        <begin position="359"/>
        <end position="381"/>
    </location>
</feature>
<feature type="compositionally biased region" description="Acidic residues" evidence="6">
    <location>
        <begin position="251"/>
        <end position="261"/>
    </location>
</feature>
<dbReference type="Gene3D" id="1.10.10.10">
    <property type="entry name" value="Winged helix-like DNA-binding domain superfamily/Winged helix DNA-binding domain"/>
    <property type="match status" value="1"/>
</dbReference>
<evidence type="ECO:0000256" key="1">
    <source>
        <dbReference type="ARBA" id="ARBA00023015"/>
    </source>
</evidence>
<dbReference type="PANTHER" id="PTHR46078:SF2">
    <property type="entry name" value="FORK-HEAD DOMAIN-CONTAINING PROTEIN"/>
    <property type="match status" value="1"/>
</dbReference>
<feature type="region of interest" description="Disordered" evidence="6">
    <location>
        <begin position="1"/>
        <end position="60"/>
    </location>
</feature>
<accession>A0A5C3LE25</accession>
<evidence type="ECO:0000256" key="2">
    <source>
        <dbReference type="ARBA" id="ARBA00023125"/>
    </source>
</evidence>
<evidence type="ECO:0000313" key="9">
    <source>
        <dbReference type="Proteomes" id="UP000307440"/>
    </source>
</evidence>
<evidence type="ECO:0000313" key="8">
    <source>
        <dbReference type="EMBL" id="TFK30942.1"/>
    </source>
</evidence>
<feature type="compositionally biased region" description="Low complexity" evidence="6">
    <location>
        <begin position="175"/>
        <end position="201"/>
    </location>
</feature>
<dbReference type="STRING" id="230819.A0A5C3LE25"/>
<dbReference type="AlphaFoldDB" id="A0A5C3LE25"/>
<evidence type="ECO:0000256" key="5">
    <source>
        <dbReference type="PROSITE-ProRule" id="PRU00089"/>
    </source>
</evidence>
<keyword evidence="3" id="KW-0804">Transcription</keyword>
<name>A0A5C3LE25_COPMA</name>
<keyword evidence="1" id="KW-0805">Transcription regulation</keyword>
<evidence type="ECO:0000259" key="7">
    <source>
        <dbReference type="PROSITE" id="PS50039"/>
    </source>
</evidence>
<dbReference type="GO" id="GO:0005634">
    <property type="term" value="C:nucleus"/>
    <property type="evidence" value="ECO:0007669"/>
    <property type="project" value="UniProtKB-SubCell"/>
</dbReference>
<feature type="compositionally biased region" description="Polar residues" evidence="6">
    <location>
        <begin position="1"/>
        <end position="27"/>
    </location>
</feature>
<comment type="subcellular location">
    <subcellularLocation>
        <location evidence="5">Nucleus</location>
    </subcellularLocation>
</comment>
<keyword evidence="2 5" id="KW-0238">DNA-binding</keyword>
<dbReference type="Proteomes" id="UP000307440">
    <property type="component" value="Unassembled WGS sequence"/>
</dbReference>
<feature type="domain" description="Fork-head" evidence="7">
    <location>
        <begin position="76"/>
        <end position="166"/>
    </location>
</feature>
<organism evidence="8 9">
    <name type="scientific">Coprinopsis marcescibilis</name>
    <name type="common">Agaric fungus</name>
    <name type="synonym">Psathyrella marcescibilis</name>
    <dbReference type="NCBI Taxonomy" id="230819"/>
    <lineage>
        <taxon>Eukaryota</taxon>
        <taxon>Fungi</taxon>
        <taxon>Dikarya</taxon>
        <taxon>Basidiomycota</taxon>
        <taxon>Agaricomycotina</taxon>
        <taxon>Agaricomycetes</taxon>
        <taxon>Agaricomycetidae</taxon>
        <taxon>Agaricales</taxon>
        <taxon>Agaricineae</taxon>
        <taxon>Psathyrellaceae</taxon>
        <taxon>Coprinopsis</taxon>
    </lineage>
</organism>
<reference evidence="8 9" key="1">
    <citation type="journal article" date="2019" name="Nat. Ecol. Evol.">
        <title>Megaphylogeny resolves global patterns of mushroom evolution.</title>
        <authorList>
            <person name="Varga T."/>
            <person name="Krizsan K."/>
            <person name="Foldi C."/>
            <person name="Dima B."/>
            <person name="Sanchez-Garcia M."/>
            <person name="Sanchez-Ramirez S."/>
            <person name="Szollosi G.J."/>
            <person name="Szarkandi J.G."/>
            <person name="Papp V."/>
            <person name="Albert L."/>
            <person name="Andreopoulos W."/>
            <person name="Angelini C."/>
            <person name="Antonin V."/>
            <person name="Barry K.W."/>
            <person name="Bougher N.L."/>
            <person name="Buchanan P."/>
            <person name="Buyck B."/>
            <person name="Bense V."/>
            <person name="Catcheside P."/>
            <person name="Chovatia M."/>
            <person name="Cooper J."/>
            <person name="Damon W."/>
            <person name="Desjardin D."/>
            <person name="Finy P."/>
            <person name="Geml J."/>
            <person name="Haridas S."/>
            <person name="Hughes K."/>
            <person name="Justo A."/>
            <person name="Karasinski D."/>
            <person name="Kautmanova I."/>
            <person name="Kiss B."/>
            <person name="Kocsube S."/>
            <person name="Kotiranta H."/>
            <person name="LaButti K.M."/>
            <person name="Lechner B.E."/>
            <person name="Liimatainen K."/>
            <person name="Lipzen A."/>
            <person name="Lukacs Z."/>
            <person name="Mihaltcheva S."/>
            <person name="Morgado L.N."/>
            <person name="Niskanen T."/>
            <person name="Noordeloos M.E."/>
            <person name="Ohm R.A."/>
            <person name="Ortiz-Santana B."/>
            <person name="Ovrebo C."/>
            <person name="Racz N."/>
            <person name="Riley R."/>
            <person name="Savchenko A."/>
            <person name="Shiryaev A."/>
            <person name="Soop K."/>
            <person name="Spirin V."/>
            <person name="Szebenyi C."/>
            <person name="Tomsovsky M."/>
            <person name="Tulloss R.E."/>
            <person name="Uehling J."/>
            <person name="Grigoriev I.V."/>
            <person name="Vagvolgyi C."/>
            <person name="Papp T."/>
            <person name="Martin F.M."/>
            <person name="Miettinen O."/>
            <person name="Hibbett D.S."/>
            <person name="Nagy L.G."/>
        </authorList>
    </citation>
    <scope>NUCLEOTIDE SEQUENCE [LARGE SCALE GENOMIC DNA]</scope>
    <source>
        <strain evidence="8 9">CBS 121175</strain>
    </source>
</reference>
<evidence type="ECO:0000256" key="3">
    <source>
        <dbReference type="ARBA" id="ARBA00023163"/>
    </source>
</evidence>
<dbReference type="InterPro" id="IPR036388">
    <property type="entry name" value="WH-like_DNA-bd_sf"/>
</dbReference>
<dbReference type="Pfam" id="PF00250">
    <property type="entry name" value="Forkhead"/>
    <property type="match status" value="1"/>
</dbReference>
<dbReference type="GO" id="GO:0000978">
    <property type="term" value="F:RNA polymerase II cis-regulatory region sequence-specific DNA binding"/>
    <property type="evidence" value="ECO:0007669"/>
    <property type="project" value="TreeGrafter"/>
</dbReference>
<sequence length="402" mass="44290">MSFLSNILNPETTRGVSHSPSTPSPNTVLFPPPAHKIQQPDREVRVRRTDGPSTYDHEPHPDCPDTLACLPDTDGRPQHTLPVILRCAILGSPRKRLTIREIYAAMEAKYSYYKTAGPTWKQSVRHHLSLNRLFERQPRPVTDPGFGSYWTVNLAAPPGTKRPRKRGRGNKDANAAVSSSQAVQAAGPPGSTHTTTPTSPQAPGPSSEPVQNAKRRGRPSKSANDRGSTPLSSHEGEDDERPQYGDGPPESGDEYDSEDEVMPGSSNSYGRDSHGPPQFHPAHTSRPPAHQQMFSLPPIASLDNNSSSEVTLLERLQTEVDTLRRQSAEAVSVSLRLSEQLAQAQAEVSRSRAAVRDLEDMLEDETSRRKDAERLADEESKRRCMAEDAFSGRSLDHLHRSM</sequence>
<feature type="region of interest" description="Disordered" evidence="6">
    <location>
        <begin position="147"/>
        <end position="304"/>
    </location>
</feature>
<dbReference type="InterPro" id="IPR045912">
    <property type="entry name" value="FOXJ2/3-like"/>
</dbReference>
<protein>
    <recommendedName>
        <fullName evidence="7">Fork-head domain-containing protein</fullName>
    </recommendedName>
</protein>
<dbReference type="InterPro" id="IPR036390">
    <property type="entry name" value="WH_DNA-bd_sf"/>
</dbReference>